<comment type="caution">
    <text evidence="2">The sequence shown here is derived from an EMBL/GenBank/DDBJ whole genome shotgun (WGS) entry which is preliminary data.</text>
</comment>
<dbReference type="PANTHER" id="PTHR11139">
    <property type="entry name" value="ATAXIA TELANGIECTASIA MUTATED ATM -RELATED"/>
    <property type="match status" value="1"/>
</dbReference>
<keyword evidence="3" id="KW-1185">Reference proteome</keyword>
<name>A0ABN9LWI3_9NEOB</name>
<dbReference type="EMBL" id="CAUEEQ010032417">
    <property type="protein sequence ID" value="CAJ0950898.1"/>
    <property type="molecule type" value="Genomic_DNA"/>
</dbReference>
<protein>
    <recommendedName>
        <fullName evidence="1">DNA-dependent protein kinase catalytic subunit CC5 domain-containing protein</fullName>
    </recommendedName>
</protein>
<dbReference type="InterPro" id="IPR050517">
    <property type="entry name" value="DDR_Repair_Kinase"/>
</dbReference>
<organism evidence="2 3">
    <name type="scientific">Ranitomeya imitator</name>
    <name type="common">mimic poison frog</name>
    <dbReference type="NCBI Taxonomy" id="111125"/>
    <lineage>
        <taxon>Eukaryota</taxon>
        <taxon>Metazoa</taxon>
        <taxon>Chordata</taxon>
        <taxon>Craniata</taxon>
        <taxon>Vertebrata</taxon>
        <taxon>Euteleostomi</taxon>
        <taxon>Amphibia</taxon>
        <taxon>Batrachia</taxon>
        <taxon>Anura</taxon>
        <taxon>Neobatrachia</taxon>
        <taxon>Hyloidea</taxon>
        <taxon>Dendrobatidae</taxon>
        <taxon>Dendrobatinae</taxon>
        <taxon>Ranitomeya</taxon>
    </lineage>
</organism>
<accession>A0ABN9LWI3</accession>
<dbReference type="InterPro" id="IPR045581">
    <property type="entry name" value="DNAPKcs_CC5"/>
</dbReference>
<gene>
    <name evidence="2" type="ORF">RIMI_LOCUS13215273</name>
</gene>
<evidence type="ECO:0000259" key="1">
    <source>
        <dbReference type="Pfam" id="PF19704"/>
    </source>
</evidence>
<reference evidence="2" key="1">
    <citation type="submission" date="2023-07" db="EMBL/GenBank/DDBJ databases">
        <authorList>
            <person name="Stuckert A."/>
        </authorList>
    </citation>
    <scope>NUCLEOTIDE SEQUENCE</scope>
</reference>
<sequence length="217" mass="25070">MQRAYMADNFLFITNGVLHPTKAYREFIKEKRGKRLERTYQDMCYQHNELLLLNPASVSTSSIESLQQSIGILLLEKALQFISPPEEPPSKKKRGRTNIPPDVQRWIQLARLYRSIGDYDVLRGIFSNKIGTKSITQCALDAEARSDYGEAAKLYDKALQETFDDGEPSDAEKDFWEIASMDCYNHLTEWEPLQYCSTVNIDSQKQPDLNKMWSDPF</sequence>
<dbReference type="Pfam" id="PF19704">
    <property type="entry name" value="DNAPKcs_CC5"/>
    <property type="match status" value="1"/>
</dbReference>
<dbReference type="PANTHER" id="PTHR11139:SF68">
    <property type="entry name" value="DNA-DEPENDENT PROTEIN KINASE CATALYTIC SUBUNIT"/>
    <property type="match status" value="1"/>
</dbReference>
<proteinExistence type="predicted"/>
<dbReference type="Proteomes" id="UP001176940">
    <property type="component" value="Unassembled WGS sequence"/>
</dbReference>
<feature type="domain" description="DNA-dependent protein kinase catalytic subunit CC5" evidence="1">
    <location>
        <begin position="39"/>
        <end position="79"/>
    </location>
</feature>
<evidence type="ECO:0000313" key="2">
    <source>
        <dbReference type="EMBL" id="CAJ0950898.1"/>
    </source>
</evidence>
<evidence type="ECO:0000313" key="3">
    <source>
        <dbReference type="Proteomes" id="UP001176940"/>
    </source>
</evidence>